<feature type="domain" description="MmyB-like transcription regulator ligand binding" evidence="2">
    <location>
        <begin position="4"/>
        <end position="54"/>
    </location>
</feature>
<evidence type="ECO:0000256" key="1">
    <source>
        <dbReference type="SAM" id="MobiDB-lite"/>
    </source>
</evidence>
<keyword evidence="4" id="KW-1185">Reference proteome</keyword>
<sequence length="75" mass="8016">MQLQHSGTKVLRHPIAGEMTLTFTAMQLPLDPGLTINAYTAEPGSASEEKLQLLASWSAPSAPDRLPADTETPLT</sequence>
<feature type="region of interest" description="Disordered" evidence="1">
    <location>
        <begin position="56"/>
        <end position="75"/>
    </location>
</feature>
<dbReference type="Proteomes" id="UP000612282">
    <property type="component" value="Unassembled WGS sequence"/>
</dbReference>
<dbReference type="Gene3D" id="3.30.450.180">
    <property type="match status" value="1"/>
</dbReference>
<protein>
    <recommendedName>
        <fullName evidence="2">MmyB-like transcription regulator ligand binding domain-containing protein</fullName>
    </recommendedName>
</protein>
<organism evidence="3 4">
    <name type="scientific">Actinoplanes couchii</name>
    <dbReference type="NCBI Taxonomy" id="403638"/>
    <lineage>
        <taxon>Bacteria</taxon>
        <taxon>Bacillati</taxon>
        <taxon>Actinomycetota</taxon>
        <taxon>Actinomycetes</taxon>
        <taxon>Micromonosporales</taxon>
        <taxon>Micromonosporaceae</taxon>
        <taxon>Actinoplanes</taxon>
    </lineage>
</organism>
<evidence type="ECO:0000313" key="4">
    <source>
        <dbReference type="Proteomes" id="UP000612282"/>
    </source>
</evidence>
<comment type="caution">
    <text evidence="3">The sequence shown here is derived from an EMBL/GenBank/DDBJ whole genome shotgun (WGS) entry which is preliminary data.</text>
</comment>
<gene>
    <name evidence="3" type="ORF">Aco03nite_085950</name>
</gene>
<accession>A0ABQ3XNW1</accession>
<reference evidence="3 4" key="1">
    <citation type="submission" date="2021-01" db="EMBL/GenBank/DDBJ databases">
        <title>Whole genome shotgun sequence of Actinoplanes couchii NBRC 106145.</title>
        <authorList>
            <person name="Komaki H."/>
            <person name="Tamura T."/>
        </authorList>
    </citation>
    <scope>NUCLEOTIDE SEQUENCE [LARGE SCALE GENOMIC DNA]</scope>
    <source>
        <strain evidence="3 4">NBRC 106145</strain>
    </source>
</reference>
<dbReference type="InterPro" id="IPR041413">
    <property type="entry name" value="MLTR_LBD"/>
</dbReference>
<evidence type="ECO:0000313" key="3">
    <source>
        <dbReference type="EMBL" id="GID60191.1"/>
    </source>
</evidence>
<name>A0ABQ3XNW1_9ACTN</name>
<proteinExistence type="predicted"/>
<dbReference type="EMBL" id="BOMG01000105">
    <property type="protein sequence ID" value="GID60191.1"/>
    <property type="molecule type" value="Genomic_DNA"/>
</dbReference>
<dbReference type="Pfam" id="PF17765">
    <property type="entry name" value="MLTR_LBD"/>
    <property type="match status" value="1"/>
</dbReference>
<evidence type="ECO:0000259" key="2">
    <source>
        <dbReference type="Pfam" id="PF17765"/>
    </source>
</evidence>